<keyword evidence="2" id="KW-0732">Signal</keyword>
<keyword evidence="1" id="KW-1133">Transmembrane helix</keyword>
<sequence length="410" mass="46056">MKSAFILLSLVCCSSSVLSYSPNCFVELGRAVDSKAEKGSKVCRLFDELLSCEAQDSTFDLSAATYKVNDQPIETAEYYEVCAAKSQWSAGMMLVGFFAISFVLYLKIDRNVMQRLRGKTKNNRVTMSSWRMLFLLCMFAIFSSCSPENGQVHEVHPIGDAGIMLISTIDGYITAIDAETGRDKWRFKEAPILESPISIQQGFTFIPNPRDGQLYLVVEGRLSKLPFTIPQLVKVSPCRSNDGILYAGNKKDVWMAINPETGERTETFSSPTSNSYCPVSDPNTVFIGKTEYHLSMMDTKKRDRQWNATFVDYSSHLLPAESQYPFQHFTSSADGSLLTVDGLTGEVLWERQFNTVIVNMYLLKEDGMHKLPSTAIGKETFDALIGVGSFTNFEKIMALLLHGKYKRQKW</sequence>
<protein>
    <recommendedName>
        <fullName evidence="3">Pyrrolo-quinoline quinone repeat domain-containing protein</fullName>
    </recommendedName>
</protein>
<evidence type="ECO:0000256" key="1">
    <source>
        <dbReference type="SAM" id="Phobius"/>
    </source>
</evidence>
<evidence type="ECO:0000313" key="4">
    <source>
        <dbReference type="Proteomes" id="UP000887574"/>
    </source>
</evidence>
<dbReference type="InterPro" id="IPR015943">
    <property type="entry name" value="WD40/YVTN_repeat-like_dom_sf"/>
</dbReference>
<dbReference type="Proteomes" id="UP000887574">
    <property type="component" value="Unplaced"/>
</dbReference>
<dbReference type="Pfam" id="PF13360">
    <property type="entry name" value="PQQ_2"/>
    <property type="match status" value="1"/>
</dbReference>
<evidence type="ECO:0000256" key="2">
    <source>
        <dbReference type="SAM" id="SignalP"/>
    </source>
</evidence>
<dbReference type="WBParaSite" id="jg12587">
    <property type="protein sequence ID" value="jg12587"/>
    <property type="gene ID" value="jg12587"/>
</dbReference>
<dbReference type="SMART" id="SM00564">
    <property type="entry name" value="PQQ"/>
    <property type="match status" value="4"/>
</dbReference>
<feature type="transmembrane region" description="Helical" evidence="1">
    <location>
        <begin position="127"/>
        <end position="144"/>
    </location>
</feature>
<dbReference type="Gene3D" id="2.130.10.10">
    <property type="entry name" value="YVTN repeat-like/Quinoprotein amine dehydrogenase"/>
    <property type="match status" value="1"/>
</dbReference>
<proteinExistence type="predicted"/>
<feature type="transmembrane region" description="Helical" evidence="1">
    <location>
        <begin position="88"/>
        <end position="106"/>
    </location>
</feature>
<dbReference type="CDD" id="cd09769">
    <property type="entry name" value="Luminal_IRE1"/>
    <property type="match status" value="1"/>
</dbReference>
<keyword evidence="1" id="KW-0812">Transmembrane</keyword>
<evidence type="ECO:0000259" key="3">
    <source>
        <dbReference type="Pfam" id="PF13360"/>
    </source>
</evidence>
<name>A0A915CV82_9BILA</name>
<dbReference type="InterPro" id="IPR011047">
    <property type="entry name" value="Quinoprotein_ADH-like_sf"/>
</dbReference>
<feature type="chain" id="PRO_5037298894" description="Pyrrolo-quinoline quinone repeat domain-containing protein" evidence="2">
    <location>
        <begin position="20"/>
        <end position="410"/>
    </location>
</feature>
<feature type="signal peptide" evidence="2">
    <location>
        <begin position="1"/>
        <end position="19"/>
    </location>
</feature>
<accession>A0A915CV82</accession>
<organism evidence="4 5">
    <name type="scientific">Ditylenchus dipsaci</name>
    <dbReference type="NCBI Taxonomy" id="166011"/>
    <lineage>
        <taxon>Eukaryota</taxon>
        <taxon>Metazoa</taxon>
        <taxon>Ecdysozoa</taxon>
        <taxon>Nematoda</taxon>
        <taxon>Chromadorea</taxon>
        <taxon>Rhabditida</taxon>
        <taxon>Tylenchina</taxon>
        <taxon>Tylenchomorpha</taxon>
        <taxon>Sphaerularioidea</taxon>
        <taxon>Anguinidae</taxon>
        <taxon>Anguininae</taxon>
        <taxon>Ditylenchus</taxon>
    </lineage>
</organism>
<keyword evidence="1" id="KW-0472">Membrane</keyword>
<feature type="domain" description="Pyrrolo-quinoline quinone repeat" evidence="3">
    <location>
        <begin position="241"/>
        <end position="352"/>
    </location>
</feature>
<evidence type="ECO:0000313" key="5">
    <source>
        <dbReference type="WBParaSite" id="jg12587"/>
    </source>
</evidence>
<reference evidence="5" key="1">
    <citation type="submission" date="2022-11" db="UniProtKB">
        <authorList>
            <consortium name="WormBaseParasite"/>
        </authorList>
    </citation>
    <scope>IDENTIFICATION</scope>
</reference>
<keyword evidence="4" id="KW-1185">Reference proteome</keyword>
<dbReference type="SUPFAM" id="SSF50998">
    <property type="entry name" value="Quinoprotein alcohol dehydrogenase-like"/>
    <property type="match status" value="1"/>
</dbReference>
<dbReference type="AlphaFoldDB" id="A0A915CV82"/>
<dbReference type="InterPro" id="IPR018391">
    <property type="entry name" value="PQQ_b-propeller_rpt"/>
</dbReference>
<dbReference type="InterPro" id="IPR002372">
    <property type="entry name" value="PQQ_rpt_dom"/>
</dbReference>